<dbReference type="Gene3D" id="2.60.120.10">
    <property type="entry name" value="Jelly Rolls"/>
    <property type="match status" value="1"/>
</dbReference>
<sequence length="183" mass="20854">MKITETELAGAFLIEPDIHKDERGFFLETYNQGYFNDLGIKACFVQDNYSFSRKKGVIRGLHFQYPPHSQAKLIWVMTGTVYDVIVDLRENSETRGRWISVELSSDSMRMLYVPRGFAHGFCTLTDDTRVLYKVDNAYAPGADGGIRWDDPDLGIPWPVTRPILSDKDGKLPCLKQIPWQSAS</sequence>
<dbReference type="InterPro" id="IPR014710">
    <property type="entry name" value="RmlC-like_jellyroll"/>
</dbReference>
<proteinExistence type="predicted"/>
<protein>
    <submittedName>
        <fullName evidence="1">dTDP-4-dehydrorhamnose 3,5-epimerase</fullName>
        <ecNumber evidence="1">5.1.3.13</ecNumber>
    </submittedName>
</protein>
<evidence type="ECO:0000313" key="1">
    <source>
        <dbReference type="EMBL" id="VFU16206.1"/>
    </source>
</evidence>
<dbReference type="GO" id="GO:0005829">
    <property type="term" value="C:cytosol"/>
    <property type="evidence" value="ECO:0007669"/>
    <property type="project" value="TreeGrafter"/>
</dbReference>
<dbReference type="PANTHER" id="PTHR21047">
    <property type="entry name" value="DTDP-6-DEOXY-D-GLUCOSE-3,5 EPIMERASE"/>
    <property type="match status" value="1"/>
</dbReference>
<dbReference type="GO" id="GO:0019305">
    <property type="term" value="P:dTDP-rhamnose biosynthetic process"/>
    <property type="evidence" value="ECO:0007669"/>
    <property type="project" value="TreeGrafter"/>
</dbReference>
<organism evidence="1">
    <name type="scientific">anaerobic digester metagenome</name>
    <dbReference type="NCBI Taxonomy" id="1263854"/>
    <lineage>
        <taxon>unclassified sequences</taxon>
        <taxon>metagenomes</taxon>
        <taxon>ecological metagenomes</taxon>
    </lineage>
</organism>
<dbReference type="GO" id="GO:0000271">
    <property type="term" value="P:polysaccharide biosynthetic process"/>
    <property type="evidence" value="ECO:0007669"/>
    <property type="project" value="TreeGrafter"/>
</dbReference>
<dbReference type="SUPFAM" id="SSF51182">
    <property type="entry name" value="RmlC-like cupins"/>
    <property type="match status" value="1"/>
</dbReference>
<dbReference type="InterPro" id="IPR000888">
    <property type="entry name" value="RmlC-like"/>
</dbReference>
<name>A0A485M218_9ZZZZ</name>
<dbReference type="GO" id="GO:0008830">
    <property type="term" value="F:dTDP-4-dehydrorhamnose 3,5-epimerase activity"/>
    <property type="evidence" value="ECO:0007669"/>
    <property type="project" value="UniProtKB-EC"/>
</dbReference>
<dbReference type="EMBL" id="CAADRM010000117">
    <property type="protein sequence ID" value="VFU16206.1"/>
    <property type="molecule type" value="Genomic_DNA"/>
</dbReference>
<dbReference type="CDD" id="cd00438">
    <property type="entry name" value="cupin_RmlC"/>
    <property type="match status" value="1"/>
</dbReference>
<dbReference type="AlphaFoldDB" id="A0A485M218"/>
<dbReference type="EC" id="5.1.3.13" evidence="1"/>
<reference evidence="1" key="1">
    <citation type="submission" date="2019-03" db="EMBL/GenBank/DDBJ databases">
        <authorList>
            <person name="Hao L."/>
        </authorList>
    </citation>
    <scope>NUCLEOTIDE SEQUENCE</scope>
</reference>
<accession>A0A485M218</accession>
<keyword evidence="1" id="KW-0413">Isomerase</keyword>
<dbReference type="Pfam" id="PF00908">
    <property type="entry name" value="dTDP_sugar_isom"/>
    <property type="match status" value="1"/>
</dbReference>
<dbReference type="NCBIfam" id="TIGR01221">
    <property type="entry name" value="rmlC"/>
    <property type="match status" value="1"/>
</dbReference>
<dbReference type="InterPro" id="IPR011051">
    <property type="entry name" value="RmlC_Cupin_sf"/>
</dbReference>
<dbReference type="PANTHER" id="PTHR21047:SF2">
    <property type="entry name" value="THYMIDINE DIPHOSPHO-4-KETO-RHAMNOSE 3,5-EPIMERASE"/>
    <property type="match status" value="1"/>
</dbReference>
<gene>
    <name evidence="1" type="primary">rfbC</name>
    <name evidence="1" type="ORF">SCFA_520012</name>
</gene>